<dbReference type="Pfam" id="PF06985">
    <property type="entry name" value="HET"/>
    <property type="match status" value="1"/>
</dbReference>
<reference evidence="2" key="2">
    <citation type="submission" date="2023-06" db="EMBL/GenBank/DDBJ databases">
        <authorList>
            <consortium name="Lawrence Berkeley National Laboratory"/>
            <person name="Haridas S."/>
            <person name="Hensen N."/>
            <person name="Bonometti L."/>
            <person name="Westerberg I."/>
            <person name="Brannstrom I.O."/>
            <person name="Guillou S."/>
            <person name="Cros-Aarteil S."/>
            <person name="Calhoun S."/>
            <person name="Kuo A."/>
            <person name="Mondo S."/>
            <person name="Pangilinan J."/>
            <person name="Riley R."/>
            <person name="Labutti K."/>
            <person name="Andreopoulos B."/>
            <person name="Lipzen A."/>
            <person name="Chen C."/>
            <person name="Yanf M."/>
            <person name="Daum C."/>
            <person name="Ng V."/>
            <person name="Clum A."/>
            <person name="Steindorff A."/>
            <person name="Ohm R."/>
            <person name="Martin F."/>
            <person name="Silar P."/>
            <person name="Natvig D."/>
            <person name="Lalanne C."/>
            <person name="Gautier V."/>
            <person name="Ament-Velasquez S.L."/>
            <person name="Kruys A."/>
            <person name="Hutchinson M.I."/>
            <person name="Powell A.J."/>
            <person name="Barry K."/>
            <person name="Miller A.N."/>
            <person name="Grigoriev I.V."/>
            <person name="Debuchy R."/>
            <person name="Gladieux P."/>
            <person name="Thoren M.H."/>
            <person name="Johannesson H."/>
        </authorList>
    </citation>
    <scope>NUCLEOTIDE SEQUENCE</scope>
    <source>
        <strain evidence="2">CBS 118394</strain>
    </source>
</reference>
<proteinExistence type="predicted"/>
<evidence type="ECO:0000313" key="3">
    <source>
        <dbReference type="Proteomes" id="UP001283341"/>
    </source>
</evidence>
<sequence length="734" mass="82237">MASSQSTMKLCIFCRRLESTSGECPTLQSLTTLNQTSSNHVVLNPPQHVSPFSSDDEALIEQLQKQPSHLCTRCTDYDIVSVFKDAEPLDADLLYQACGNDSVATKEYHQKFSRYEIPLPDLPSLLLTPACPVCRLIYRVLPRKGLDPRDNTLKLTPYRSYLRAPDWERLPSESKTQAAILIGIHTPYTLALKYDPRATGGENVGPAQMNGEAICLASESTFPGRKLDNWRFVEPMADLALAKKALDHCLQNCRGACQAEPHAELLLTTMVDVIDRVTVPCPSDDCDYFALSYVWGGVMPTPGALETGTLPQTIEDAITVTKKLGRRYLWVDALCIDQTPNPTPTQAAAKTAQLKMMDLIYGCATLTIVALSGKDSNAGLAGVRPAHRRTKQVRETIGGRKFFTVPPTVGAEREASVWDKRAWTLQESLLSRRKLAFTDTQINFECLGHSVVDAFDFETMMQWPGMGTSWDNMKRLMGAMPPPGTQPGDWYVHGFLGLLNGYTERKMTNDSDSLNALLGILSAWERYLLPSGSTFVWGLPLQHAPQFLGWFHEREVSTTPKRRQSFPSWSWAGWEGRVYIDNLLPENVYPPEKMSRIGDLTVRMVDIVDDRKLVVEGWVVELDIRTEPFSDAYIPGTDDMVGMVKERNFNHNNTLASGLYTCLVVEQVRSTERGRFIKVSVEHERVFLVVLECHAGQQVQGMDVASRQTMITFFPNVKGDFMRAKPEKKKLVLI</sequence>
<comment type="caution">
    <text evidence="2">The sequence shown here is derived from an EMBL/GenBank/DDBJ whole genome shotgun (WGS) entry which is preliminary data.</text>
</comment>
<dbReference type="PANTHER" id="PTHR33112:SF12">
    <property type="entry name" value="HETEROKARYON INCOMPATIBILITY DOMAIN-CONTAINING PROTEIN"/>
    <property type="match status" value="1"/>
</dbReference>
<dbReference type="InterPro" id="IPR010730">
    <property type="entry name" value="HET"/>
</dbReference>
<gene>
    <name evidence="2" type="ORF">B0H66DRAFT_547163</name>
</gene>
<dbReference type="PANTHER" id="PTHR33112">
    <property type="entry name" value="DOMAIN PROTEIN, PUTATIVE-RELATED"/>
    <property type="match status" value="1"/>
</dbReference>
<dbReference type="EMBL" id="JAUEDM010000002">
    <property type="protein sequence ID" value="KAK3324957.1"/>
    <property type="molecule type" value="Genomic_DNA"/>
</dbReference>
<accession>A0AAE0IHS7</accession>
<reference evidence="2" key="1">
    <citation type="journal article" date="2023" name="Mol. Phylogenet. Evol.">
        <title>Genome-scale phylogeny and comparative genomics of the fungal order Sordariales.</title>
        <authorList>
            <person name="Hensen N."/>
            <person name="Bonometti L."/>
            <person name="Westerberg I."/>
            <person name="Brannstrom I.O."/>
            <person name="Guillou S."/>
            <person name="Cros-Aarteil S."/>
            <person name="Calhoun S."/>
            <person name="Haridas S."/>
            <person name="Kuo A."/>
            <person name="Mondo S."/>
            <person name="Pangilinan J."/>
            <person name="Riley R."/>
            <person name="LaButti K."/>
            <person name="Andreopoulos B."/>
            <person name="Lipzen A."/>
            <person name="Chen C."/>
            <person name="Yan M."/>
            <person name="Daum C."/>
            <person name="Ng V."/>
            <person name="Clum A."/>
            <person name="Steindorff A."/>
            <person name="Ohm R.A."/>
            <person name="Martin F."/>
            <person name="Silar P."/>
            <person name="Natvig D.O."/>
            <person name="Lalanne C."/>
            <person name="Gautier V."/>
            <person name="Ament-Velasquez S.L."/>
            <person name="Kruys A."/>
            <person name="Hutchinson M.I."/>
            <person name="Powell A.J."/>
            <person name="Barry K."/>
            <person name="Miller A.N."/>
            <person name="Grigoriev I.V."/>
            <person name="Debuchy R."/>
            <person name="Gladieux P."/>
            <person name="Hiltunen Thoren M."/>
            <person name="Johannesson H."/>
        </authorList>
    </citation>
    <scope>NUCLEOTIDE SEQUENCE</scope>
    <source>
        <strain evidence="2">CBS 118394</strain>
    </source>
</reference>
<feature type="domain" description="Heterokaryon incompatibility" evidence="1">
    <location>
        <begin position="288"/>
        <end position="427"/>
    </location>
</feature>
<evidence type="ECO:0000259" key="1">
    <source>
        <dbReference type="Pfam" id="PF06985"/>
    </source>
</evidence>
<evidence type="ECO:0000313" key="2">
    <source>
        <dbReference type="EMBL" id="KAK3324957.1"/>
    </source>
</evidence>
<dbReference type="Proteomes" id="UP001283341">
    <property type="component" value="Unassembled WGS sequence"/>
</dbReference>
<organism evidence="2 3">
    <name type="scientific">Apodospora peruviana</name>
    <dbReference type="NCBI Taxonomy" id="516989"/>
    <lineage>
        <taxon>Eukaryota</taxon>
        <taxon>Fungi</taxon>
        <taxon>Dikarya</taxon>
        <taxon>Ascomycota</taxon>
        <taxon>Pezizomycotina</taxon>
        <taxon>Sordariomycetes</taxon>
        <taxon>Sordariomycetidae</taxon>
        <taxon>Sordariales</taxon>
        <taxon>Lasiosphaeriaceae</taxon>
        <taxon>Apodospora</taxon>
    </lineage>
</organism>
<keyword evidence="3" id="KW-1185">Reference proteome</keyword>
<dbReference type="AlphaFoldDB" id="A0AAE0IHS7"/>
<name>A0AAE0IHS7_9PEZI</name>
<protein>
    <submittedName>
        <fullName evidence="2">Heterokaryon incompatibility protein-domain-containing protein</fullName>
    </submittedName>
</protein>